<evidence type="ECO:0000313" key="2">
    <source>
        <dbReference type="EMBL" id="SFQ12717.1"/>
    </source>
</evidence>
<protein>
    <submittedName>
        <fullName evidence="2">Glyoxylase, beta-lactamase superfamily II</fullName>
    </submittedName>
</protein>
<gene>
    <name evidence="2" type="ORF">SAMN05518683_1185</name>
</gene>
<dbReference type="OrthoDB" id="9802248at2"/>
<organism evidence="2 3">
    <name type="scientific">Salibacterium halotolerans</name>
    <dbReference type="NCBI Taxonomy" id="1884432"/>
    <lineage>
        <taxon>Bacteria</taxon>
        <taxon>Bacillati</taxon>
        <taxon>Bacillota</taxon>
        <taxon>Bacilli</taxon>
        <taxon>Bacillales</taxon>
        <taxon>Bacillaceae</taxon>
    </lineage>
</organism>
<reference evidence="3" key="1">
    <citation type="submission" date="2016-10" db="EMBL/GenBank/DDBJ databases">
        <authorList>
            <person name="Varghese N."/>
            <person name="Submissions S."/>
        </authorList>
    </citation>
    <scope>NUCLEOTIDE SEQUENCE [LARGE SCALE GENOMIC DNA]</scope>
    <source>
        <strain evidence="3">S7</strain>
    </source>
</reference>
<evidence type="ECO:0000313" key="3">
    <source>
        <dbReference type="Proteomes" id="UP000198892"/>
    </source>
</evidence>
<dbReference type="EMBL" id="FOXD01000018">
    <property type="protein sequence ID" value="SFQ12717.1"/>
    <property type="molecule type" value="Genomic_DNA"/>
</dbReference>
<sequence>MRITKLNNIYQLAFMPRFFPVNCYLVEEEEYLTLIDAGLSFSKKAILKTAAYIGKPIRKIVLTHVHSDHIGALDGLKEELLDDVEVLLPKREAKLLTGDLSLEKGEGNRPVKGGIPKNITTRPDTLLVDGNQIGSLSAIHSPGHTPGMMAFLDIRNNSLIAGDAFQTRGGMAVSGDMRWRFPFPTWATWNKEVAIDSAERLLNYKPSLLAVGHGDLIIDPEKKMVQAIEGAKNY</sequence>
<dbReference type="STRING" id="1884432.SAMN05518683_1185"/>
<dbReference type="Pfam" id="PF00753">
    <property type="entry name" value="Lactamase_B"/>
    <property type="match status" value="1"/>
</dbReference>
<feature type="domain" description="Metallo-beta-lactamase" evidence="1">
    <location>
        <begin position="20"/>
        <end position="213"/>
    </location>
</feature>
<evidence type="ECO:0000259" key="1">
    <source>
        <dbReference type="SMART" id="SM00849"/>
    </source>
</evidence>
<proteinExistence type="predicted"/>
<dbReference type="Proteomes" id="UP000198892">
    <property type="component" value="Unassembled WGS sequence"/>
</dbReference>
<dbReference type="AlphaFoldDB" id="A0A1I5VZF2"/>
<dbReference type="SMART" id="SM00849">
    <property type="entry name" value="Lactamase_B"/>
    <property type="match status" value="1"/>
</dbReference>
<dbReference type="InterPro" id="IPR050855">
    <property type="entry name" value="NDM-1-like"/>
</dbReference>
<dbReference type="Gene3D" id="3.60.15.10">
    <property type="entry name" value="Ribonuclease Z/Hydroxyacylglutathione hydrolase-like"/>
    <property type="match status" value="1"/>
</dbReference>
<name>A0A1I5VZF2_9BACI</name>
<dbReference type="PANTHER" id="PTHR42951:SF9">
    <property type="entry name" value="METAL-DEPENDENT HYDROLASE"/>
    <property type="match status" value="1"/>
</dbReference>
<dbReference type="CDD" id="cd07721">
    <property type="entry name" value="yflN-like_MBL-fold"/>
    <property type="match status" value="1"/>
</dbReference>
<dbReference type="InterPro" id="IPR036866">
    <property type="entry name" value="RibonucZ/Hydroxyglut_hydro"/>
</dbReference>
<dbReference type="InterPro" id="IPR001279">
    <property type="entry name" value="Metallo-B-lactamas"/>
</dbReference>
<dbReference type="SUPFAM" id="SSF56281">
    <property type="entry name" value="Metallo-hydrolase/oxidoreductase"/>
    <property type="match status" value="1"/>
</dbReference>
<dbReference type="RefSeq" id="WP_093338388.1">
    <property type="nucleotide sequence ID" value="NZ_FOXD01000018.1"/>
</dbReference>
<dbReference type="PANTHER" id="PTHR42951">
    <property type="entry name" value="METALLO-BETA-LACTAMASE DOMAIN-CONTAINING"/>
    <property type="match status" value="1"/>
</dbReference>
<keyword evidence="3" id="KW-1185">Reference proteome</keyword>
<accession>A0A1I5VZF2</accession>